<dbReference type="EMBL" id="JABZMK010000002">
    <property type="protein sequence ID" value="MBF1128700.1"/>
    <property type="molecule type" value="Genomic_DNA"/>
</dbReference>
<accession>A0A930FP01</accession>
<dbReference type="Proteomes" id="UP000757890">
    <property type="component" value="Unassembled WGS sequence"/>
</dbReference>
<gene>
    <name evidence="9" type="primary">mreD</name>
    <name evidence="9" type="ORF">HXL70_01420</name>
</gene>
<dbReference type="NCBIfam" id="TIGR03426">
    <property type="entry name" value="shape_MreD"/>
    <property type="match status" value="1"/>
</dbReference>
<organism evidence="9 10">
    <name type="scientific">Dialister invisus</name>
    <dbReference type="NCBI Taxonomy" id="218538"/>
    <lineage>
        <taxon>Bacteria</taxon>
        <taxon>Bacillati</taxon>
        <taxon>Bacillota</taxon>
        <taxon>Negativicutes</taxon>
        <taxon>Veillonellales</taxon>
        <taxon>Veillonellaceae</taxon>
        <taxon>Dialister</taxon>
    </lineage>
</organism>
<evidence type="ECO:0000256" key="7">
    <source>
        <dbReference type="ARBA" id="ARBA00023136"/>
    </source>
</evidence>
<dbReference type="AlphaFoldDB" id="A0A930FP01"/>
<dbReference type="InterPro" id="IPR007227">
    <property type="entry name" value="Cell_shape_determining_MreD"/>
</dbReference>
<keyword evidence="3" id="KW-1003">Cell membrane</keyword>
<comment type="subcellular location">
    <subcellularLocation>
        <location evidence="1">Cell membrane</location>
        <topology evidence="1">Multi-pass membrane protein</topology>
    </subcellularLocation>
</comment>
<feature type="transmembrane region" description="Helical" evidence="8">
    <location>
        <begin position="32"/>
        <end position="51"/>
    </location>
</feature>
<evidence type="ECO:0000256" key="8">
    <source>
        <dbReference type="SAM" id="Phobius"/>
    </source>
</evidence>
<evidence type="ECO:0000256" key="3">
    <source>
        <dbReference type="ARBA" id="ARBA00022475"/>
    </source>
</evidence>
<evidence type="ECO:0000313" key="9">
    <source>
        <dbReference type="EMBL" id="MBF1128700.1"/>
    </source>
</evidence>
<evidence type="ECO:0000256" key="1">
    <source>
        <dbReference type="ARBA" id="ARBA00004651"/>
    </source>
</evidence>
<evidence type="ECO:0000256" key="2">
    <source>
        <dbReference type="ARBA" id="ARBA00007776"/>
    </source>
</evidence>
<sequence length="163" mass="18539">MNKELLIGLCIFFSILQGSVIPFFFDGISQPDLWLVFIIISAMVFPVKYAYVLSIVGGLVQDLIIGNFFGLHLLAYIVITFIFVKFVKGKYNRNWYVSVISVIVGSLAFMGISTLIMWIAGVPLVSFLYLLYIGVPFIGYNAVCAFLLHRPLWYFKIEGESRW</sequence>
<evidence type="ECO:0000256" key="5">
    <source>
        <dbReference type="ARBA" id="ARBA00022960"/>
    </source>
</evidence>
<evidence type="ECO:0000256" key="6">
    <source>
        <dbReference type="ARBA" id="ARBA00022989"/>
    </source>
</evidence>
<reference evidence="9" key="1">
    <citation type="submission" date="2020-04" db="EMBL/GenBank/DDBJ databases">
        <title>Deep metagenomics examines the oral microbiome during advanced dental caries in children, revealing novel taxa and co-occurrences with host molecules.</title>
        <authorList>
            <person name="Baker J.L."/>
            <person name="Morton J.T."/>
            <person name="Dinis M."/>
            <person name="Alvarez R."/>
            <person name="Tran N.C."/>
            <person name="Knight R."/>
            <person name="Edlund A."/>
        </authorList>
    </citation>
    <scope>NUCLEOTIDE SEQUENCE</scope>
    <source>
        <strain evidence="9">JCVI_32_bin.14</strain>
    </source>
</reference>
<feature type="transmembrane region" description="Helical" evidence="8">
    <location>
        <begin position="63"/>
        <end position="84"/>
    </location>
</feature>
<dbReference type="RefSeq" id="WP_276638577.1">
    <property type="nucleotide sequence ID" value="NZ_DAVZLN010000013.1"/>
</dbReference>
<protein>
    <submittedName>
        <fullName evidence="9">Rod shape-determining protein MreD</fullName>
    </submittedName>
</protein>
<feature type="transmembrane region" description="Helical" evidence="8">
    <location>
        <begin position="96"/>
        <end position="121"/>
    </location>
</feature>
<keyword evidence="4 8" id="KW-0812">Transmembrane</keyword>
<keyword evidence="7 8" id="KW-0472">Membrane</keyword>
<keyword evidence="6 8" id="KW-1133">Transmembrane helix</keyword>
<dbReference type="GO" id="GO:0005886">
    <property type="term" value="C:plasma membrane"/>
    <property type="evidence" value="ECO:0007669"/>
    <property type="project" value="UniProtKB-SubCell"/>
</dbReference>
<feature type="transmembrane region" description="Helical" evidence="8">
    <location>
        <begin position="6"/>
        <end position="25"/>
    </location>
</feature>
<feature type="transmembrane region" description="Helical" evidence="8">
    <location>
        <begin position="127"/>
        <end position="148"/>
    </location>
</feature>
<evidence type="ECO:0000313" key="10">
    <source>
        <dbReference type="Proteomes" id="UP000757890"/>
    </source>
</evidence>
<name>A0A930FP01_9FIRM</name>
<dbReference type="Pfam" id="PF04093">
    <property type="entry name" value="MreD"/>
    <property type="match status" value="1"/>
</dbReference>
<comment type="caution">
    <text evidence="9">The sequence shown here is derived from an EMBL/GenBank/DDBJ whole genome shotgun (WGS) entry which is preliminary data.</text>
</comment>
<proteinExistence type="inferred from homology"/>
<dbReference type="GO" id="GO:0008360">
    <property type="term" value="P:regulation of cell shape"/>
    <property type="evidence" value="ECO:0007669"/>
    <property type="project" value="UniProtKB-KW"/>
</dbReference>
<evidence type="ECO:0000256" key="4">
    <source>
        <dbReference type="ARBA" id="ARBA00022692"/>
    </source>
</evidence>
<comment type="similarity">
    <text evidence="2">Belongs to the MreD family.</text>
</comment>
<keyword evidence="5" id="KW-0133">Cell shape</keyword>